<dbReference type="HOGENOM" id="CLU_2343633_0_0_14"/>
<name>B3PNA5_META1</name>
<dbReference type="EMBL" id="CP001047">
    <property type="protein sequence ID" value="ACF07507.1"/>
    <property type="molecule type" value="Genomic_DNA"/>
</dbReference>
<protein>
    <submittedName>
        <fullName evidence="1">Bacteriophage MAV1 protein RepA</fullName>
    </submittedName>
</protein>
<keyword evidence="2" id="KW-1185">Reference proteome</keyword>
<accession>B3PNA5</accession>
<reference evidence="1 2" key="1">
    <citation type="journal article" date="2008" name="Infect. Immun.">
        <title>Genome of Mycoplasma arthritidis.</title>
        <authorList>
            <person name="Dybvig K."/>
            <person name="Zuhua C."/>
            <person name="Lao P."/>
            <person name="Jordan D.S."/>
            <person name="French C.T."/>
            <person name="Tu A.H."/>
            <person name="Loraine A.E."/>
        </authorList>
    </citation>
    <scope>NUCLEOTIDE SEQUENCE [LARGE SCALE GENOMIC DNA]</scope>
    <source>
        <strain evidence="1 2">158L3-1</strain>
    </source>
</reference>
<dbReference type="AlphaFoldDB" id="B3PNA5"/>
<proteinExistence type="predicted"/>
<evidence type="ECO:0000313" key="2">
    <source>
        <dbReference type="Proteomes" id="UP000008812"/>
    </source>
</evidence>
<dbReference type="RefSeq" id="WP_012498464.1">
    <property type="nucleotide sequence ID" value="NC_011025.1"/>
</dbReference>
<evidence type="ECO:0000313" key="1">
    <source>
        <dbReference type="EMBL" id="ACF07507.1"/>
    </source>
</evidence>
<dbReference type="STRING" id="243272.MARTH_orf763"/>
<sequence length="97" mass="11629">MFSSKHIQDETNFIVNHIYNNQQKFNHVNVKYLANIINKNNQLIEKPFEVKPELLFDYLNVLSTKNNETISVKFEKCSFWAYSNPNEIVIHVNYKEY</sequence>
<dbReference type="KEGG" id="mat:MARTH_orf763"/>
<organism evidence="1 2">
    <name type="scientific">Metamycoplasma arthritidis (strain 158L3-1)</name>
    <name type="common">Mycoplasma arthritidis</name>
    <dbReference type="NCBI Taxonomy" id="243272"/>
    <lineage>
        <taxon>Bacteria</taxon>
        <taxon>Bacillati</taxon>
        <taxon>Mycoplasmatota</taxon>
        <taxon>Mycoplasmoidales</taxon>
        <taxon>Metamycoplasmataceae</taxon>
        <taxon>Metamycoplasma</taxon>
    </lineage>
</organism>
<gene>
    <name evidence="1" type="primary">repA</name>
    <name evidence="1" type="ordered locus">MARTH_orf763</name>
</gene>
<dbReference type="Proteomes" id="UP000008812">
    <property type="component" value="Chromosome"/>
</dbReference>